<reference evidence="2" key="2">
    <citation type="journal article" date="2017" name="Nat. Plants">
        <title>The Aegilops tauschii genome reveals multiple impacts of transposons.</title>
        <authorList>
            <person name="Zhao G."/>
            <person name="Zou C."/>
            <person name="Li K."/>
            <person name="Wang K."/>
            <person name="Li T."/>
            <person name="Gao L."/>
            <person name="Zhang X."/>
            <person name="Wang H."/>
            <person name="Yang Z."/>
            <person name="Liu X."/>
            <person name="Jiang W."/>
            <person name="Mao L."/>
            <person name="Kong X."/>
            <person name="Jiao Y."/>
            <person name="Jia J."/>
        </authorList>
    </citation>
    <scope>NUCLEOTIDE SEQUENCE [LARGE SCALE GENOMIC DNA]</scope>
    <source>
        <strain evidence="2">cv. AL8/78</strain>
    </source>
</reference>
<protein>
    <submittedName>
        <fullName evidence="1">Uncharacterized protein</fullName>
    </submittedName>
</protein>
<dbReference type="Gramene" id="AET7Gv20698800.6">
    <property type="protein sequence ID" value="AET7Gv20698800.6"/>
    <property type="gene ID" value="AET7Gv20698800"/>
</dbReference>
<organism evidence="1 2">
    <name type="scientific">Aegilops tauschii subsp. strangulata</name>
    <name type="common">Goatgrass</name>
    <dbReference type="NCBI Taxonomy" id="200361"/>
    <lineage>
        <taxon>Eukaryota</taxon>
        <taxon>Viridiplantae</taxon>
        <taxon>Streptophyta</taxon>
        <taxon>Embryophyta</taxon>
        <taxon>Tracheophyta</taxon>
        <taxon>Spermatophyta</taxon>
        <taxon>Magnoliopsida</taxon>
        <taxon>Liliopsida</taxon>
        <taxon>Poales</taxon>
        <taxon>Poaceae</taxon>
        <taxon>BOP clade</taxon>
        <taxon>Pooideae</taxon>
        <taxon>Triticodae</taxon>
        <taxon>Triticeae</taxon>
        <taxon>Triticinae</taxon>
        <taxon>Aegilops</taxon>
    </lineage>
</organism>
<accession>A0A453RTU7</accession>
<dbReference type="AlphaFoldDB" id="A0A453RTU7"/>
<dbReference type="EnsemblPlants" id="AET7Gv20698800.6">
    <property type="protein sequence ID" value="AET7Gv20698800.6"/>
    <property type="gene ID" value="AET7Gv20698800"/>
</dbReference>
<reference evidence="2" key="1">
    <citation type="journal article" date="2014" name="Science">
        <title>Ancient hybridizations among the ancestral genomes of bread wheat.</title>
        <authorList>
            <consortium name="International Wheat Genome Sequencing Consortium,"/>
            <person name="Marcussen T."/>
            <person name="Sandve S.R."/>
            <person name="Heier L."/>
            <person name="Spannagl M."/>
            <person name="Pfeifer M."/>
            <person name="Jakobsen K.S."/>
            <person name="Wulff B.B."/>
            <person name="Steuernagel B."/>
            <person name="Mayer K.F."/>
            <person name="Olsen O.A."/>
        </authorList>
    </citation>
    <scope>NUCLEOTIDE SEQUENCE [LARGE SCALE GENOMIC DNA]</scope>
    <source>
        <strain evidence="2">cv. AL8/78</strain>
    </source>
</reference>
<dbReference type="Proteomes" id="UP000015105">
    <property type="component" value="Chromosome 7D"/>
</dbReference>
<dbReference type="PANTHER" id="PTHR45786:SF74">
    <property type="entry name" value="ATP-DEPENDENT DNA HELICASE"/>
    <property type="match status" value="1"/>
</dbReference>
<name>A0A453RTU7_AEGTS</name>
<dbReference type="PANTHER" id="PTHR45786">
    <property type="entry name" value="DNA BINDING PROTEIN-LIKE"/>
    <property type="match status" value="1"/>
</dbReference>
<keyword evidence="2" id="KW-1185">Reference proteome</keyword>
<evidence type="ECO:0000313" key="1">
    <source>
        <dbReference type="EnsemblPlants" id="AET7Gv20698800.6"/>
    </source>
</evidence>
<reference evidence="1" key="4">
    <citation type="submission" date="2019-03" db="UniProtKB">
        <authorList>
            <consortium name="EnsemblPlants"/>
        </authorList>
    </citation>
    <scope>IDENTIFICATION</scope>
</reference>
<reference evidence="1" key="5">
    <citation type="journal article" date="2021" name="G3 (Bethesda)">
        <title>Aegilops tauschii genome assembly Aet v5.0 features greater sequence contiguity and improved annotation.</title>
        <authorList>
            <person name="Wang L."/>
            <person name="Zhu T."/>
            <person name="Rodriguez J.C."/>
            <person name="Deal K.R."/>
            <person name="Dubcovsky J."/>
            <person name="McGuire P.E."/>
            <person name="Lux T."/>
            <person name="Spannagl M."/>
            <person name="Mayer K.F.X."/>
            <person name="Baldrich P."/>
            <person name="Meyers B.C."/>
            <person name="Huo N."/>
            <person name="Gu Y.Q."/>
            <person name="Zhou H."/>
            <person name="Devos K.M."/>
            <person name="Bennetzen J.L."/>
            <person name="Unver T."/>
            <person name="Budak H."/>
            <person name="Gulick P.J."/>
            <person name="Galiba G."/>
            <person name="Kalapos B."/>
            <person name="Nelson D.R."/>
            <person name="Li P."/>
            <person name="You F.M."/>
            <person name="Luo M.C."/>
            <person name="Dvorak J."/>
        </authorList>
    </citation>
    <scope>NUCLEOTIDE SEQUENCE [LARGE SCALE GENOMIC DNA]</scope>
    <source>
        <strain evidence="1">cv. AL8/78</strain>
    </source>
</reference>
<evidence type="ECO:0000313" key="2">
    <source>
        <dbReference type="Proteomes" id="UP000015105"/>
    </source>
</evidence>
<reference evidence="1" key="3">
    <citation type="journal article" date="2017" name="Nature">
        <title>Genome sequence of the progenitor of the wheat D genome Aegilops tauschii.</title>
        <authorList>
            <person name="Luo M.C."/>
            <person name="Gu Y.Q."/>
            <person name="Puiu D."/>
            <person name="Wang H."/>
            <person name="Twardziok S.O."/>
            <person name="Deal K.R."/>
            <person name="Huo N."/>
            <person name="Zhu T."/>
            <person name="Wang L."/>
            <person name="Wang Y."/>
            <person name="McGuire P.E."/>
            <person name="Liu S."/>
            <person name="Long H."/>
            <person name="Ramasamy R.K."/>
            <person name="Rodriguez J.C."/>
            <person name="Van S.L."/>
            <person name="Yuan L."/>
            <person name="Wang Z."/>
            <person name="Xia Z."/>
            <person name="Xiao L."/>
            <person name="Anderson O.D."/>
            <person name="Ouyang S."/>
            <person name="Liang Y."/>
            <person name="Zimin A.V."/>
            <person name="Pertea G."/>
            <person name="Qi P."/>
            <person name="Bennetzen J.L."/>
            <person name="Dai X."/>
            <person name="Dawson M.W."/>
            <person name="Muller H.G."/>
            <person name="Kugler K."/>
            <person name="Rivarola-Duarte L."/>
            <person name="Spannagl M."/>
            <person name="Mayer K.F.X."/>
            <person name="Lu F.H."/>
            <person name="Bevan M.W."/>
            <person name="Leroy P."/>
            <person name="Li P."/>
            <person name="You F.M."/>
            <person name="Sun Q."/>
            <person name="Liu Z."/>
            <person name="Lyons E."/>
            <person name="Wicker T."/>
            <person name="Salzberg S.L."/>
            <person name="Devos K.M."/>
            <person name="Dvorak J."/>
        </authorList>
    </citation>
    <scope>NUCLEOTIDE SEQUENCE [LARGE SCALE GENOMIC DNA]</scope>
    <source>
        <strain evidence="1">cv. AL8/78</strain>
    </source>
</reference>
<proteinExistence type="predicted"/>
<sequence>MAMQYPLSFPYGEDGYRGNIHYTLKEGVKCKRKNVTMLEYYENHIKQCTNQSKHLLVCEKLKLKFNVDALSYILQYK</sequence>